<evidence type="ECO:0000313" key="3">
    <source>
        <dbReference type="EMBL" id="GJE62883.1"/>
    </source>
</evidence>
<comment type="caution">
    <text evidence="3">The sequence shown here is derived from an EMBL/GenBank/DDBJ whole genome shotgun (WGS) entry which is preliminary data.</text>
</comment>
<dbReference type="Gene3D" id="2.60.40.3680">
    <property type="match status" value="1"/>
</dbReference>
<reference evidence="3" key="2">
    <citation type="submission" date="2021-08" db="EMBL/GenBank/DDBJ databases">
        <authorList>
            <person name="Tani A."/>
            <person name="Ola A."/>
            <person name="Ogura Y."/>
            <person name="Katsura K."/>
            <person name="Hayashi T."/>
        </authorList>
    </citation>
    <scope>NUCLEOTIDE SEQUENCE</scope>
    <source>
        <strain evidence="3">NBRC 15686</strain>
    </source>
</reference>
<sequence length="331" mass="36205">MKRGSIAGRVPGALILALAALASPVRANDSAATLDAGGLVLVRDDAIELASEDLRIAIDRIDVDYVFRNRSKAPRTLRLAFPLPPIDGAELSFSALSLPVRGSANFVGFTVKADGKAVEPALEERAFHGTQEITERLKRHGLPLNPLRREELEAALKRLSPADLKALHKADLLSDETADAGAQWRSEAKFHWEQTFPADAELRIAHSYAPIAGNWFLSPKEAAARDFRARYCLDDAGLAGIRRLAAAKPEGYTRAFEVPYIVTTARNWAGRIGRFTLTVDKARADALVSFCRQGVRKTGPTTFVWEARDYVPDSDLRVLIVSNDPALLGDR</sequence>
<evidence type="ECO:0000313" key="4">
    <source>
        <dbReference type="Proteomes" id="UP001055039"/>
    </source>
</evidence>
<reference evidence="3" key="1">
    <citation type="journal article" date="2021" name="Front. Microbiol.">
        <title>Comprehensive Comparative Genomics and Phenotyping of Methylobacterium Species.</title>
        <authorList>
            <person name="Alessa O."/>
            <person name="Ogura Y."/>
            <person name="Fujitani Y."/>
            <person name="Takami H."/>
            <person name="Hayashi T."/>
            <person name="Sahin N."/>
            <person name="Tani A."/>
        </authorList>
    </citation>
    <scope>NUCLEOTIDE SEQUENCE</scope>
    <source>
        <strain evidence="3">NBRC 15686</strain>
    </source>
</reference>
<dbReference type="Proteomes" id="UP001055039">
    <property type="component" value="Unassembled WGS sequence"/>
</dbReference>
<organism evidence="3 4">
    <name type="scientific">Methylorubrum aminovorans</name>
    <dbReference type="NCBI Taxonomy" id="269069"/>
    <lineage>
        <taxon>Bacteria</taxon>
        <taxon>Pseudomonadati</taxon>
        <taxon>Pseudomonadota</taxon>
        <taxon>Alphaproteobacteria</taxon>
        <taxon>Hyphomicrobiales</taxon>
        <taxon>Methylobacteriaceae</taxon>
        <taxon>Methylorubrum</taxon>
    </lineage>
</organism>
<dbReference type="EMBL" id="BPRC01000001">
    <property type="protein sequence ID" value="GJE62883.1"/>
    <property type="molecule type" value="Genomic_DNA"/>
</dbReference>
<feature type="domain" description="DUF4424" evidence="2">
    <location>
        <begin position="27"/>
        <end position="319"/>
    </location>
</feature>
<keyword evidence="1" id="KW-0732">Signal</keyword>
<name>A0ABQ4U770_9HYPH</name>
<proteinExistence type="predicted"/>
<evidence type="ECO:0000259" key="2">
    <source>
        <dbReference type="Pfam" id="PF14415"/>
    </source>
</evidence>
<evidence type="ECO:0000256" key="1">
    <source>
        <dbReference type="SAM" id="SignalP"/>
    </source>
</evidence>
<accession>A0ABQ4U770</accession>
<keyword evidence="4" id="KW-1185">Reference proteome</keyword>
<dbReference type="RefSeq" id="WP_238221558.1">
    <property type="nucleotide sequence ID" value="NZ_BAAADH010000020.1"/>
</dbReference>
<dbReference type="InterPro" id="IPR025538">
    <property type="entry name" value="DUF4424"/>
</dbReference>
<protein>
    <recommendedName>
        <fullName evidence="2">DUF4424 domain-containing protein</fullName>
    </recommendedName>
</protein>
<feature type="signal peptide" evidence="1">
    <location>
        <begin position="1"/>
        <end position="27"/>
    </location>
</feature>
<dbReference type="Pfam" id="PF14415">
    <property type="entry name" value="DUF4424"/>
    <property type="match status" value="1"/>
</dbReference>
<gene>
    <name evidence="3" type="ORF">LNAOJCKE_0072</name>
</gene>
<feature type="chain" id="PRO_5046299039" description="DUF4424 domain-containing protein" evidence="1">
    <location>
        <begin position="28"/>
        <end position="331"/>
    </location>
</feature>